<dbReference type="InterPro" id="IPR011066">
    <property type="entry name" value="MscS_channel_C_sf"/>
</dbReference>
<comment type="subcellular location">
    <subcellularLocation>
        <location evidence="1">Cell membrane</location>
        <topology evidence="1">Multi-pass membrane protein</topology>
    </subcellularLocation>
</comment>
<feature type="transmembrane region" description="Helical" evidence="7">
    <location>
        <begin position="20"/>
        <end position="46"/>
    </location>
</feature>
<dbReference type="Gene3D" id="3.30.70.100">
    <property type="match status" value="1"/>
</dbReference>
<evidence type="ECO:0000256" key="5">
    <source>
        <dbReference type="ARBA" id="ARBA00022989"/>
    </source>
</evidence>
<dbReference type="Pfam" id="PF00924">
    <property type="entry name" value="MS_channel_2nd"/>
    <property type="match status" value="1"/>
</dbReference>
<dbReference type="Proteomes" id="UP000287247">
    <property type="component" value="Unassembled WGS sequence"/>
</dbReference>
<dbReference type="SUPFAM" id="SSF50182">
    <property type="entry name" value="Sm-like ribonucleoproteins"/>
    <property type="match status" value="1"/>
</dbReference>
<feature type="transmembrane region" description="Helical" evidence="7">
    <location>
        <begin position="90"/>
        <end position="120"/>
    </location>
</feature>
<dbReference type="PANTHER" id="PTHR30221">
    <property type="entry name" value="SMALL-CONDUCTANCE MECHANOSENSITIVE CHANNEL"/>
    <property type="match status" value="1"/>
</dbReference>
<evidence type="ECO:0000256" key="3">
    <source>
        <dbReference type="ARBA" id="ARBA00022475"/>
    </source>
</evidence>
<dbReference type="GO" id="GO:0005886">
    <property type="term" value="C:plasma membrane"/>
    <property type="evidence" value="ECO:0007669"/>
    <property type="project" value="UniProtKB-SubCell"/>
</dbReference>
<evidence type="ECO:0000259" key="8">
    <source>
        <dbReference type="Pfam" id="PF00924"/>
    </source>
</evidence>
<reference evidence="10" key="1">
    <citation type="submission" date="2017-05" db="EMBL/GenBank/DDBJ databases">
        <title>Physiological properties and genetic analysis related to exopolysaccharide production of fresh-water unicellular cyanobacterium Aphanothece sacrum, Suizenji Nori, that has been cultured as a food source in Japan.</title>
        <authorList>
            <person name="Kanesaki Y."/>
            <person name="Yoshikawa S."/>
            <person name="Ohki K."/>
        </authorList>
    </citation>
    <scope>NUCLEOTIDE SEQUENCE [LARGE SCALE GENOMIC DNA]</scope>
    <source>
        <strain evidence="10">FPU1</strain>
    </source>
</reference>
<keyword evidence="3" id="KW-1003">Cell membrane</keyword>
<protein>
    <recommendedName>
        <fullName evidence="8">Mechanosensitive ion channel MscS domain-containing protein</fullName>
    </recommendedName>
</protein>
<evidence type="ECO:0000313" key="10">
    <source>
        <dbReference type="Proteomes" id="UP000287247"/>
    </source>
</evidence>
<dbReference type="Gene3D" id="2.30.30.60">
    <property type="match status" value="1"/>
</dbReference>
<dbReference type="InterPro" id="IPR006685">
    <property type="entry name" value="MscS_channel_2nd"/>
</dbReference>
<keyword evidence="6 7" id="KW-0472">Membrane</keyword>
<evidence type="ECO:0000256" key="4">
    <source>
        <dbReference type="ARBA" id="ARBA00022692"/>
    </source>
</evidence>
<dbReference type="InterPro" id="IPR010920">
    <property type="entry name" value="LSM_dom_sf"/>
</dbReference>
<dbReference type="GO" id="GO:0008381">
    <property type="term" value="F:mechanosensitive monoatomic ion channel activity"/>
    <property type="evidence" value="ECO:0007669"/>
    <property type="project" value="InterPro"/>
</dbReference>
<dbReference type="Gene3D" id="1.10.287.1260">
    <property type="match status" value="1"/>
</dbReference>
<dbReference type="EMBL" id="BDQK01000005">
    <property type="protein sequence ID" value="GBF80014.1"/>
    <property type="molecule type" value="Genomic_DNA"/>
</dbReference>
<feature type="transmembrane region" description="Helical" evidence="7">
    <location>
        <begin position="58"/>
        <end position="84"/>
    </location>
</feature>
<organism evidence="9 10">
    <name type="scientific">Aphanothece sacrum FPU1</name>
    <dbReference type="NCBI Taxonomy" id="1920663"/>
    <lineage>
        <taxon>Bacteria</taxon>
        <taxon>Bacillati</taxon>
        <taxon>Cyanobacteriota</taxon>
        <taxon>Cyanophyceae</taxon>
        <taxon>Oscillatoriophycideae</taxon>
        <taxon>Chroococcales</taxon>
        <taxon>Aphanothecaceae</taxon>
        <taxon>Aphanothece</taxon>
    </lineage>
</organism>
<dbReference type="SUPFAM" id="SSF82689">
    <property type="entry name" value="Mechanosensitive channel protein MscS (YggB), C-terminal domain"/>
    <property type="match status" value="1"/>
</dbReference>
<comment type="caution">
    <text evidence="9">The sequence shown here is derived from an EMBL/GenBank/DDBJ whole genome shotgun (WGS) entry which is preliminary data.</text>
</comment>
<dbReference type="SUPFAM" id="SSF82861">
    <property type="entry name" value="Mechanosensitive channel protein MscS (YggB), transmembrane region"/>
    <property type="match status" value="1"/>
</dbReference>
<dbReference type="InterPro" id="IPR011014">
    <property type="entry name" value="MscS_channel_TM-2"/>
</dbReference>
<evidence type="ECO:0000313" key="9">
    <source>
        <dbReference type="EMBL" id="GBF80014.1"/>
    </source>
</evidence>
<evidence type="ECO:0000256" key="6">
    <source>
        <dbReference type="ARBA" id="ARBA00023136"/>
    </source>
</evidence>
<dbReference type="RefSeq" id="WP_124973435.1">
    <property type="nucleotide sequence ID" value="NZ_BDQK01000005.1"/>
</dbReference>
<dbReference type="InterPro" id="IPR045275">
    <property type="entry name" value="MscS_archaea/bacteria_type"/>
</dbReference>
<keyword evidence="5 7" id="KW-1133">Transmembrane helix</keyword>
<evidence type="ECO:0000256" key="2">
    <source>
        <dbReference type="ARBA" id="ARBA00008017"/>
    </source>
</evidence>
<dbReference type="OrthoDB" id="9809206at2"/>
<dbReference type="InterPro" id="IPR023408">
    <property type="entry name" value="MscS_beta-dom_sf"/>
</dbReference>
<accession>A0A401IFL9</accession>
<evidence type="ECO:0000256" key="7">
    <source>
        <dbReference type="SAM" id="Phobius"/>
    </source>
</evidence>
<keyword evidence="4 7" id="KW-0812">Transmembrane</keyword>
<comment type="similarity">
    <text evidence="2">Belongs to the MscS (TC 1.A.23) family.</text>
</comment>
<sequence>MNTVQVNVFLETIKSQLAGFGLKLIGAVLLWIVGQWLITTGIRLLSRILKRQSIEPTLIAYLSSFLGIALKIVLIVAILGYFGIETTSFAALLAAAGIAIGAAWGGLLANFAAGVFLVILRPFSVGDFISAGGVIGTVEEISLFVTSINTMDNVRTIIGNNKIFSDNIQNFSTNPCRRVELLAQLNHSVNPSEAINFLKERLSQIPNVVQNPSPEVDILEFNLAGPVLAVRPYCHNDHYWQVYFETNKTIQETFGQVGYPAPEQHYVIRQTSAV</sequence>
<proteinExistence type="inferred from homology"/>
<dbReference type="AlphaFoldDB" id="A0A401IFL9"/>
<evidence type="ECO:0000256" key="1">
    <source>
        <dbReference type="ARBA" id="ARBA00004651"/>
    </source>
</evidence>
<gene>
    <name evidence="9" type="ORF">AsFPU1_1415</name>
</gene>
<name>A0A401IFL9_APHSA</name>
<feature type="domain" description="Mechanosensitive ion channel MscS" evidence="8">
    <location>
        <begin position="107"/>
        <end position="172"/>
    </location>
</feature>
<dbReference type="PANTHER" id="PTHR30221:SF3">
    <property type="entry name" value="SMALL-CONDUCTANCE MECHANOSENSITIVE CHANNEL"/>
    <property type="match status" value="1"/>
</dbReference>
<keyword evidence="10" id="KW-1185">Reference proteome</keyword>